<dbReference type="EMBL" id="CP000011">
    <property type="protein sequence ID" value="AAU46098.1"/>
    <property type="molecule type" value="Genomic_DNA"/>
</dbReference>
<dbReference type="KEGG" id="bma:BMAA0073"/>
<name>A0A0H2WBP7_BURMA</name>
<protein>
    <submittedName>
        <fullName evidence="2">Uncharacterized protein</fullName>
    </submittedName>
</protein>
<sequence length="76" mass="8053">MSGPEVAPSRAAPDIRVLLHERRLPASNTSAPRHWADNGRSGRRGVRGAETVAALSAKRLAPESASAYEGAQHVAR</sequence>
<dbReference type="HOGENOM" id="CLU_2647549_0_0_4"/>
<feature type="region of interest" description="Disordered" evidence="1">
    <location>
        <begin position="23"/>
        <end position="47"/>
    </location>
</feature>
<proteinExistence type="predicted"/>
<reference evidence="2 3" key="1">
    <citation type="journal article" date="2004" name="Proc. Natl. Acad. Sci. U.S.A.">
        <title>Structural flexibility in the Burkholderia mallei genome.</title>
        <authorList>
            <person name="Nierman W.C."/>
            <person name="DeShazer D."/>
            <person name="Kim H.S."/>
            <person name="Tettelin H."/>
            <person name="Nelson K.E."/>
            <person name="Feldblyum T."/>
            <person name="Ulrich R.L."/>
            <person name="Ronning C.M."/>
            <person name="Brinkac L.M."/>
            <person name="Daugherty S.C."/>
            <person name="Davidsen T.D."/>
            <person name="Deboy R.T."/>
            <person name="Dimitrov G."/>
            <person name="Dodson R.J."/>
            <person name="Durkin A.S."/>
            <person name="Gwinn M.L."/>
            <person name="Haft D.H."/>
            <person name="Khouri H."/>
            <person name="Kolonay J.F."/>
            <person name="Madupu R."/>
            <person name="Mohammoud Y."/>
            <person name="Nelson W.C."/>
            <person name="Radune D."/>
            <person name="Romero C.M."/>
            <person name="Sarria S."/>
            <person name="Selengut J."/>
            <person name="Shamblin C."/>
            <person name="Sullivan S.A."/>
            <person name="White O."/>
            <person name="Yu Y."/>
            <person name="Zafar N."/>
            <person name="Zhou L."/>
            <person name="Fraser C.M."/>
        </authorList>
    </citation>
    <scope>NUCLEOTIDE SEQUENCE [LARGE SCALE GENOMIC DNA]</scope>
    <source>
        <strain evidence="2 3">ATCC 23344</strain>
    </source>
</reference>
<keyword evidence="3" id="KW-1185">Reference proteome</keyword>
<organism evidence="2 3">
    <name type="scientific">Burkholderia mallei (strain ATCC 23344)</name>
    <dbReference type="NCBI Taxonomy" id="243160"/>
    <lineage>
        <taxon>Bacteria</taxon>
        <taxon>Pseudomonadati</taxon>
        <taxon>Pseudomonadota</taxon>
        <taxon>Betaproteobacteria</taxon>
        <taxon>Burkholderiales</taxon>
        <taxon>Burkholderiaceae</taxon>
        <taxon>Burkholderia</taxon>
        <taxon>pseudomallei group</taxon>
    </lineage>
</organism>
<evidence type="ECO:0000313" key="3">
    <source>
        <dbReference type="Proteomes" id="UP000006693"/>
    </source>
</evidence>
<evidence type="ECO:0000313" key="2">
    <source>
        <dbReference type="EMBL" id="AAU46098.1"/>
    </source>
</evidence>
<evidence type="ECO:0000256" key="1">
    <source>
        <dbReference type="SAM" id="MobiDB-lite"/>
    </source>
</evidence>
<dbReference type="AlphaFoldDB" id="A0A0H2WBP7"/>
<dbReference type="Proteomes" id="UP000006693">
    <property type="component" value="Chromosome 2"/>
</dbReference>
<gene>
    <name evidence="2" type="ordered locus">BMAA0073</name>
</gene>
<accession>A0A0H2WBP7</accession>